<organism evidence="1 2">
    <name type="scientific">Streptomyces ehimensis</name>
    <dbReference type="NCBI Taxonomy" id="68195"/>
    <lineage>
        <taxon>Bacteria</taxon>
        <taxon>Bacillati</taxon>
        <taxon>Actinomycetota</taxon>
        <taxon>Actinomycetes</taxon>
        <taxon>Kitasatosporales</taxon>
        <taxon>Streptomycetaceae</taxon>
        <taxon>Streptomyces</taxon>
    </lineage>
</organism>
<comment type="caution">
    <text evidence="1">The sequence shown here is derived from an EMBL/GenBank/DDBJ whole genome shotgun (WGS) entry which is preliminary data.</text>
</comment>
<gene>
    <name evidence="1" type="ORF">ACFPEN_32245</name>
</gene>
<dbReference type="Proteomes" id="UP001595990">
    <property type="component" value="Unassembled WGS sequence"/>
</dbReference>
<dbReference type="RefSeq" id="WP_417924130.1">
    <property type="nucleotide sequence ID" value="NZ_JBHSFS010000022.1"/>
</dbReference>
<protein>
    <submittedName>
        <fullName evidence="1">Uncharacterized protein</fullName>
    </submittedName>
</protein>
<proteinExistence type="predicted"/>
<evidence type="ECO:0000313" key="1">
    <source>
        <dbReference type="EMBL" id="MFC4517569.1"/>
    </source>
</evidence>
<evidence type="ECO:0000313" key="2">
    <source>
        <dbReference type="Proteomes" id="UP001595990"/>
    </source>
</evidence>
<sequence>MQATAWQGLAVQGLSTFRHSAADDAVPAPVPDGRDGLLVAYGTPAKHAFAGALENLIDVLPPAP</sequence>
<reference evidence="2" key="1">
    <citation type="journal article" date="2019" name="Int. J. Syst. Evol. Microbiol.">
        <title>The Global Catalogue of Microorganisms (GCM) 10K type strain sequencing project: providing services to taxonomists for standard genome sequencing and annotation.</title>
        <authorList>
            <consortium name="The Broad Institute Genomics Platform"/>
            <consortium name="The Broad Institute Genome Sequencing Center for Infectious Disease"/>
            <person name="Wu L."/>
            <person name="Ma J."/>
        </authorList>
    </citation>
    <scope>NUCLEOTIDE SEQUENCE [LARGE SCALE GENOMIC DNA]</scope>
    <source>
        <strain evidence="2">CECT 8064</strain>
    </source>
</reference>
<accession>A0ABV9BU47</accession>
<name>A0ABV9BU47_9ACTN</name>
<dbReference type="EMBL" id="JBHSFS010000022">
    <property type="protein sequence ID" value="MFC4517569.1"/>
    <property type="molecule type" value="Genomic_DNA"/>
</dbReference>
<keyword evidence="2" id="KW-1185">Reference proteome</keyword>